<dbReference type="InterPro" id="IPR044855">
    <property type="entry name" value="CoA-Trfase_III_dom3_sf"/>
</dbReference>
<dbReference type="Gene3D" id="3.40.50.10540">
    <property type="entry name" value="Crotonobetainyl-coa:carnitine coa-transferase, domain 1"/>
    <property type="match status" value="1"/>
</dbReference>
<protein>
    <submittedName>
        <fullName evidence="2">CoA transferase</fullName>
    </submittedName>
</protein>
<dbReference type="InterPro" id="IPR023606">
    <property type="entry name" value="CoA-Trfase_III_dom_1_sf"/>
</dbReference>
<keyword evidence="1 2" id="KW-0808">Transferase</keyword>
<organism evidence="2 3">
    <name type="scientific">Mycolicibacterium moriokaense</name>
    <dbReference type="NCBI Taxonomy" id="39691"/>
    <lineage>
        <taxon>Bacteria</taxon>
        <taxon>Bacillati</taxon>
        <taxon>Actinomycetota</taxon>
        <taxon>Actinomycetes</taxon>
        <taxon>Mycobacteriales</taxon>
        <taxon>Mycobacteriaceae</taxon>
        <taxon>Mycolicibacterium</taxon>
    </lineage>
</organism>
<dbReference type="PANTHER" id="PTHR48207">
    <property type="entry name" value="SUCCINATE--HYDROXYMETHYLGLUTARATE COA-TRANSFERASE"/>
    <property type="match status" value="1"/>
</dbReference>
<dbReference type="KEGG" id="mmor:MMOR_48560"/>
<keyword evidence="3" id="KW-1185">Reference proteome</keyword>
<evidence type="ECO:0000256" key="1">
    <source>
        <dbReference type="ARBA" id="ARBA00022679"/>
    </source>
</evidence>
<dbReference type="GO" id="GO:0008410">
    <property type="term" value="F:CoA-transferase activity"/>
    <property type="evidence" value="ECO:0007669"/>
    <property type="project" value="TreeGrafter"/>
</dbReference>
<dbReference type="AlphaFoldDB" id="A0AAD1HFN2"/>
<dbReference type="EMBL" id="AP022560">
    <property type="protein sequence ID" value="BBX03920.1"/>
    <property type="molecule type" value="Genomic_DNA"/>
</dbReference>
<dbReference type="Gene3D" id="3.30.1540.10">
    <property type="entry name" value="formyl-coa transferase, domain 3"/>
    <property type="match status" value="1"/>
</dbReference>
<dbReference type="SUPFAM" id="SSF89796">
    <property type="entry name" value="CoA-transferase family III (CaiB/BaiF)"/>
    <property type="match status" value="1"/>
</dbReference>
<dbReference type="RefSeq" id="WP_234809990.1">
    <property type="nucleotide sequence ID" value="NZ_AP022560.1"/>
</dbReference>
<reference evidence="2 3" key="1">
    <citation type="journal article" date="2019" name="Emerg. Microbes Infect.">
        <title>Comprehensive subspecies identification of 175 nontuberculous mycobacteria species based on 7547 genomic profiles.</title>
        <authorList>
            <person name="Matsumoto Y."/>
            <person name="Kinjo T."/>
            <person name="Motooka D."/>
            <person name="Nabeya D."/>
            <person name="Jung N."/>
            <person name="Uechi K."/>
            <person name="Horii T."/>
            <person name="Iida T."/>
            <person name="Fujita J."/>
            <person name="Nakamura S."/>
        </authorList>
    </citation>
    <scope>NUCLEOTIDE SEQUENCE [LARGE SCALE GENOMIC DNA]</scope>
    <source>
        <strain evidence="2 3">JCM 6375</strain>
    </source>
</reference>
<sequence length="406" mass="43485">MSSADEPRMEHAGPLSGIRVLELSIALTGPYIGALFADQGADVVKVERPDIGDIMRWIGPSVNGLSAVFRVCNRGKQSIAVDIRSDAGREIALELAARADVVIQNFRPGVAERLGVGYDDVAENNPDVVYVSLTGFGEVGPYRDRSAYDTVIQAYGGVASSQAAPDVGEPIFLQQVLADKVTALYASQAVTAALLARANGRGGQHVHVSMVDAVVSFLWTDAAGNEVLLDSDGSQPSSFTSGFKPFRFIDGWGVVTPISDSDFIGMCRALDAPGADDPRLQTAELRNQHRPLMAEVMEGCYTGAERLTVEQATARFETEDVPYAMIVPPEKLPDDPHAVAMKLFEETDDPVVGRTRIPRHPALFDGTPARLAGPAPTLGQHTKQVLGLLGRDDQEPELRRKGVIAG</sequence>
<evidence type="ECO:0000313" key="3">
    <source>
        <dbReference type="Proteomes" id="UP000466681"/>
    </source>
</evidence>
<dbReference type="InterPro" id="IPR003673">
    <property type="entry name" value="CoA-Trfase_fam_III"/>
</dbReference>
<dbReference type="Proteomes" id="UP000466681">
    <property type="component" value="Chromosome"/>
</dbReference>
<dbReference type="InterPro" id="IPR050483">
    <property type="entry name" value="CoA-transferase_III_domain"/>
</dbReference>
<gene>
    <name evidence="2" type="ORF">MMOR_48560</name>
</gene>
<dbReference type="PANTHER" id="PTHR48207:SF3">
    <property type="entry name" value="SUCCINATE--HYDROXYMETHYLGLUTARATE COA-TRANSFERASE"/>
    <property type="match status" value="1"/>
</dbReference>
<name>A0AAD1HFN2_9MYCO</name>
<evidence type="ECO:0000313" key="2">
    <source>
        <dbReference type="EMBL" id="BBX03920.1"/>
    </source>
</evidence>
<dbReference type="Pfam" id="PF02515">
    <property type="entry name" value="CoA_transf_3"/>
    <property type="match status" value="1"/>
</dbReference>
<proteinExistence type="predicted"/>
<accession>A0AAD1HFN2</accession>